<organism evidence="3 4">
    <name type="scientific">Sphingopyxis soli</name>
    <dbReference type="NCBI Taxonomy" id="592051"/>
    <lineage>
        <taxon>Bacteria</taxon>
        <taxon>Pseudomonadati</taxon>
        <taxon>Pseudomonadota</taxon>
        <taxon>Alphaproteobacteria</taxon>
        <taxon>Sphingomonadales</taxon>
        <taxon>Sphingomonadaceae</taxon>
        <taxon>Sphingopyxis</taxon>
    </lineage>
</organism>
<protein>
    <submittedName>
        <fullName evidence="3">Uncharacterized protein</fullName>
    </submittedName>
</protein>
<reference evidence="4" key="1">
    <citation type="journal article" date="2019" name="Int. J. Syst. Evol. Microbiol.">
        <title>The Global Catalogue of Microorganisms (GCM) 10K type strain sequencing project: providing services to taxonomists for standard genome sequencing and annotation.</title>
        <authorList>
            <consortium name="The Broad Institute Genomics Platform"/>
            <consortium name="The Broad Institute Genome Sequencing Center for Infectious Disease"/>
            <person name="Wu L."/>
            <person name="Ma J."/>
        </authorList>
    </citation>
    <scope>NUCLEOTIDE SEQUENCE [LARGE SCALE GENOMIC DNA]</scope>
    <source>
        <strain evidence="4">JCM 15910</strain>
    </source>
</reference>
<dbReference type="Proteomes" id="UP001500738">
    <property type="component" value="Unassembled WGS sequence"/>
</dbReference>
<keyword evidence="2" id="KW-1133">Transmembrane helix</keyword>
<dbReference type="EMBL" id="BAAAFE010000009">
    <property type="protein sequence ID" value="GAA0866148.1"/>
    <property type="molecule type" value="Genomic_DNA"/>
</dbReference>
<evidence type="ECO:0000256" key="1">
    <source>
        <dbReference type="SAM" id="MobiDB-lite"/>
    </source>
</evidence>
<feature type="transmembrane region" description="Helical" evidence="2">
    <location>
        <begin position="43"/>
        <end position="60"/>
    </location>
</feature>
<comment type="caution">
    <text evidence="3">The sequence shown here is derived from an EMBL/GenBank/DDBJ whole genome shotgun (WGS) entry which is preliminary data.</text>
</comment>
<name>A0ABP3XKL5_9SPHN</name>
<keyword evidence="2" id="KW-0812">Transmembrane</keyword>
<feature type="compositionally biased region" description="Low complexity" evidence="1">
    <location>
        <begin position="12"/>
        <end position="27"/>
    </location>
</feature>
<dbReference type="RefSeq" id="WP_215354713.1">
    <property type="nucleotide sequence ID" value="NZ_BAAAFE010000009.1"/>
</dbReference>
<evidence type="ECO:0000313" key="4">
    <source>
        <dbReference type="Proteomes" id="UP001500738"/>
    </source>
</evidence>
<keyword evidence="4" id="KW-1185">Reference proteome</keyword>
<proteinExistence type="predicted"/>
<evidence type="ECO:0000256" key="2">
    <source>
        <dbReference type="SAM" id="Phobius"/>
    </source>
</evidence>
<gene>
    <name evidence="3" type="ORF">GCM10009115_27600</name>
</gene>
<evidence type="ECO:0000313" key="3">
    <source>
        <dbReference type="EMBL" id="GAA0866148.1"/>
    </source>
</evidence>
<sequence>MTDAPTRDPSYPQQGRPQQAPRAQHAALNAAGEAAKAVLLTKAAPMAANLIIVFMVILLMV</sequence>
<feature type="region of interest" description="Disordered" evidence="1">
    <location>
        <begin position="1"/>
        <end position="27"/>
    </location>
</feature>
<accession>A0ABP3XKL5</accession>
<keyword evidence="2" id="KW-0472">Membrane</keyword>